<dbReference type="InterPro" id="IPR036397">
    <property type="entry name" value="RNaseH_sf"/>
</dbReference>
<feature type="region of interest" description="Disordered" evidence="13">
    <location>
        <begin position="540"/>
        <end position="562"/>
    </location>
</feature>
<dbReference type="InterPro" id="IPR001352">
    <property type="entry name" value="RNase_HII/HIII"/>
</dbReference>
<evidence type="ECO:0000256" key="10">
    <source>
        <dbReference type="ARBA" id="ARBA00023211"/>
    </source>
</evidence>
<dbReference type="PANTHER" id="PTHR10954">
    <property type="entry name" value="RIBONUCLEASE H2 SUBUNIT A"/>
    <property type="match status" value="1"/>
</dbReference>
<keyword evidence="8 12" id="KW-0255">Endonuclease</keyword>
<evidence type="ECO:0000256" key="7">
    <source>
        <dbReference type="ARBA" id="ARBA00022723"/>
    </source>
</evidence>
<dbReference type="PANTHER" id="PTHR10954:SF23">
    <property type="entry name" value="RIBONUCLEASE"/>
    <property type="match status" value="1"/>
</dbReference>
<comment type="caution">
    <text evidence="15">The sequence shown here is derived from an EMBL/GenBank/DDBJ whole genome shotgun (WGS) entry which is preliminary data.</text>
</comment>
<evidence type="ECO:0000256" key="5">
    <source>
        <dbReference type="ARBA" id="ARBA00022490"/>
    </source>
</evidence>
<dbReference type="GO" id="GO:0004523">
    <property type="term" value="F:RNA-DNA hybrid ribonuclease activity"/>
    <property type="evidence" value="ECO:0007669"/>
    <property type="project" value="UniProtKB-EC"/>
</dbReference>
<accession>A0AAD8Y5S7</accession>
<evidence type="ECO:0000256" key="13">
    <source>
        <dbReference type="SAM" id="MobiDB-lite"/>
    </source>
</evidence>
<dbReference type="GO" id="GO:0003723">
    <property type="term" value="F:RNA binding"/>
    <property type="evidence" value="ECO:0007669"/>
    <property type="project" value="UniProtKB-UniRule"/>
</dbReference>
<evidence type="ECO:0000256" key="8">
    <source>
        <dbReference type="ARBA" id="ARBA00022759"/>
    </source>
</evidence>
<proteinExistence type="inferred from homology"/>
<dbReference type="GO" id="GO:0006298">
    <property type="term" value="P:mismatch repair"/>
    <property type="evidence" value="ECO:0007669"/>
    <property type="project" value="TreeGrafter"/>
</dbReference>
<keyword evidence="16" id="KW-1185">Reference proteome</keyword>
<evidence type="ECO:0000256" key="4">
    <source>
        <dbReference type="ARBA" id="ARBA00007383"/>
    </source>
</evidence>
<dbReference type="EC" id="3.1.26.4" evidence="12"/>
<dbReference type="Gene3D" id="2.40.70.10">
    <property type="entry name" value="Acid Proteases"/>
    <property type="match status" value="1"/>
</dbReference>
<evidence type="ECO:0000256" key="3">
    <source>
        <dbReference type="ARBA" id="ARBA00004496"/>
    </source>
</evidence>
<evidence type="ECO:0000256" key="1">
    <source>
        <dbReference type="ARBA" id="ARBA00000077"/>
    </source>
</evidence>
<dbReference type="SUPFAM" id="SSF50630">
    <property type="entry name" value="Acid proteases"/>
    <property type="match status" value="1"/>
</dbReference>
<dbReference type="CDD" id="cd07182">
    <property type="entry name" value="RNase_HII_bacteria_HII_like"/>
    <property type="match status" value="1"/>
</dbReference>
<keyword evidence="9 12" id="KW-0378">Hydrolase</keyword>
<dbReference type="PROSITE" id="PS51975">
    <property type="entry name" value="RNASE_H_2"/>
    <property type="match status" value="1"/>
</dbReference>
<dbReference type="GO" id="GO:0005737">
    <property type="term" value="C:cytoplasm"/>
    <property type="evidence" value="ECO:0007669"/>
    <property type="project" value="UniProtKB-SubCell"/>
</dbReference>
<dbReference type="InterPro" id="IPR021109">
    <property type="entry name" value="Peptidase_aspartic_dom_sf"/>
</dbReference>
<dbReference type="InterPro" id="IPR022898">
    <property type="entry name" value="RNase_HII"/>
</dbReference>
<feature type="compositionally biased region" description="Low complexity" evidence="13">
    <location>
        <begin position="541"/>
        <end position="550"/>
    </location>
</feature>
<dbReference type="Proteomes" id="UP001224775">
    <property type="component" value="Unassembled WGS sequence"/>
</dbReference>
<evidence type="ECO:0000256" key="6">
    <source>
        <dbReference type="ARBA" id="ARBA00022722"/>
    </source>
</evidence>
<comment type="catalytic activity">
    <reaction evidence="1 12">
        <text>Endonucleolytic cleavage to 5'-phosphomonoester.</text>
        <dbReference type="EC" id="3.1.26.4"/>
    </reaction>
</comment>
<dbReference type="SUPFAM" id="SSF53098">
    <property type="entry name" value="Ribonuclease H-like"/>
    <property type="match status" value="1"/>
</dbReference>
<evidence type="ECO:0000259" key="14">
    <source>
        <dbReference type="PROSITE" id="PS51975"/>
    </source>
</evidence>
<dbReference type="InterPro" id="IPR012337">
    <property type="entry name" value="RNaseH-like_sf"/>
</dbReference>
<evidence type="ECO:0000313" key="16">
    <source>
        <dbReference type="Proteomes" id="UP001224775"/>
    </source>
</evidence>
<name>A0AAD8Y5S7_9STRA</name>
<dbReference type="Gene3D" id="3.30.420.10">
    <property type="entry name" value="Ribonuclease H-like superfamily/Ribonuclease H"/>
    <property type="match status" value="1"/>
</dbReference>
<comment type="similarity">
    <text evidence="4 12">Belongs to the RNase HII family.</text>
</comment>
<evidence type="ECO:0000256" key="12">
    <source>
        <dbReference type="RuleBase" id="RU003515"/>
    </source>
</evidence>
<evidence type="ECO:0000256" key="2">
    <source>
        <dbReference type="ARBA" id="ARBA00004065"/>
    </source>
</evidence>
<evidence type="ECO:0000256" key="9">
    <source>
        <dbReference type="ARBA" id="ARBA00022801"/>
    </source>
</evidence>
<keyword evidence="6 12" id="KW-0540">Nuclease</keyword>
<comment type="function">
    <text evidence="2 12">Endonuclease that specifically degrades the RNA of RNA-DNA hybrids.</text>
</comment>
<comment type="subcellular location">
    <subcellularLocation>
        <location evidence="3">Cytoplasm</location>
    </subcellularLocation>
</comment>
<dbReference type="InterPro" id="IPR024567">
    <property type="entry name" value="RNase_HII/HIII_dom"/>
</dbReference>
<feature type="compositionally biased region" description="Basic residues" evidence="13">
    <location>
        <begin position="551"/>
        <end position="560"/>
    </location>
</feature>
<protein>
    <recommendedName>
        <fullName evidence="12">Ribonuclease</fullName>
        <ecNumber evidence="12">3.1.26.4</ecNumber>
    </recommendedName>
</protein>
<keyword evidence="10" id="KW-0464">Manganese</keyword>
<gene>
    <name evidence="15" type="ORF">QTG54_009191</name>
</gene>
<dbReference type="GO" id="GO:0046872">
    <property type="term" value="F:metal ion binding"/>
    <property type="evidence" value="ECO:0007669"/>
    <property type="project" value="UniProtKB-KW"/>
</dbReference>
<dbReference type="Pfam" id="PF01351">
    <property type="entry name" value="RNase_HII"/>
    <property type="match status" value="1"/>
</dbReference>
<comment type="caution">
    <text evidence="11">Lacks conserved residue(s) required for the propagation of feature annotation.</text>
</comment>
<dbReference type="EMBL" id="JATAAI010000016">
    <property type="protein sequence ID" value="KAK1740241.1"/>
    <property type="molecule type" value="Genomic_DNA"/>
</dbReference>
<dbReference type="GO" id="GO:0032299">
    <property type="term" value="C:ribonuclease H2 complex"/>
    <property type="evidence" value="ECO:0007669"/>
    <property type="project" value="TreeGrafter"/>
</dbReference>
<keyword evidence="5" id="KW-0963">Cytoplasm</keyword>
<sequence>MKLSSALATLIAFQRHGHSIWASAEDHAQRKLLLNQADAAKRVDDVVNIAMASVDAGDSHGVALPLNYVVLSDNEGYEQQLTVALRLPGVERVQHVMIDTGSSSLAFCDKSLIDEVVNTTKTDYAQCIWYGDDVSCPDDPSLKRYFFVGQVFKGNITAYNTNTDKDIASMDEVYFVISSKVQSYFCDGPLNGIIGVAYSALNGANKIPSPDFNIFNLWNQSCEIDNKSYGTCSTSSTNLPAPLEQTLKEDVESGHISAEAFGLYCDYAATIGSKVDTIVPSLGVFFGGNMALNNTFYNSGTPQVAEGFNCGSMYWYLLNLTSIRVPGLNITQNGFSQCNECGSCITDSGTSYISLPLPESQCKDILSGKFDVLKKESMLLDIEGVNGTTITLSLPLLWLSEQFWFGHVVCTGTSGIFMLGFPIFQYYYLAYDMGSNTVTFVDLPLSNETQAFIDGADLGGIAESSSSGYHHYVPTISIMSIGKKAQPIMPPFGTILSSIALLIITTTSSGNHVASAFVNSSSFATKRTPPSIHQHLHIMMGKRQQQQRQNKGNKRNNKKKQSLENLLELETDLHDRGFKYVIGSDDSGGAGCIAGPVVVASCCVMQPYSSLFGNKPSDESTEFDIALPQFAIDALSKVNDCKILTPTQRQEIYDIIKQYPNVFAITTAERSAQQIDELNLLRATQLAFAESIETLVEQHELPYEECYAIVDGKISPKLYADQREEESDMLNHQAFAKRFSVRPYVNGDANVFVVALASIVARVTHNAKMAEFHESHPDYNFDENNGYGSKSHIDVLHRLGSLEGIHRMSFKQVAGR</sequence>
<evidence type="ECO:0000313" key="15">
    <source>
        <dbReference type="EMBL" id="KAK1740241.1"/>
    </source>
</evidence>
<dbReference type="AlphaFoldDB" id="A0AAD8Y5S7"/>
<evidence type="ECO:0000256" key="11">
    <source>
        <dbReference type="PROSITE-ProRule" id="PRU01319"/>
    </source>
</evidence>
<keyword evidence="7" id="KW-0479">Metal-binding</keyword>
<feature type="domain" description="RNase H type-2" evidence="14">
    <location>
        <begin position="580"/>
        <end position="816"/>
    </location>
</feature>
<organism evidence="15 16">
    <name type="scientific">Skeletonema marinoi</name>
    <dbReference type="NCBI Taxonomy" id="267567"/>
    <lineage>
        <taxon>Eukaryota</taxon>
        <taxon>Sar</taxon>
        <taxon>Stramenopiles</taxon>
        <taxon>Ochrophyta</taxon>
        <taxon>Bacillariophyta</taxon>
        <taxon>Coscinodiscophyceae</taxon>
        <taxon>Thalassiosirophycidae</taxon>
        <taxon>Thalassiosirales</taxon>
        <taxon>Skeletonemataceae</taxon>
        <taxon>Skeletonema</taxon>
        <taxon>Skeletonema marinoi-dohrnii complex</taxon>
    </lineage>
</organism>
<dbReference type="GO" id="GO:0043137">
    <property type="term" value="P:DNA replication, removal of RNA primer"/>
    <property type="evidence" value="ECO:0007669"/>
    <property type="project" value="TreeGrafter"/>
</dbReference>
<reference evidence="15" key="1">
    <citation type="submission" date="2023-06" db="EMBL/GenBank/DDBJ databases">
        <title>Survivors Of The Sea: Transcriptome response of Skeletonema marinoi to long-term dormancy.</title>
        <authorList>
            <person name="Pinder M.I.M."/>
            <person name="Kourtchenko O."/>
            <person name="Robertson E.K."/>
            <person name="Larsson T."/>
            <person name="Maumus F."/>
            <person name="Osuna-Cruz C.M."/>
            <person name="Vancaester E."/>
            <person name="Stenow R."/>
            <person name="Vandepoele K."/>
            <person name="Ploug H."/>
            <person name="Bruchert V."/>
            <person name="Godhe A."/>
            <person name="Topel M."/>
        </authorList>
    </citation>
    <scope>NUCLEOTIDE SEQUENCE</scope>
    <source>
        <strain evidence="15">R05AC</strain>
    </source>
</reference>